<keyword evidence="9" id="KW-1185">Reference proteome</keyword>
<evidence type="ECO:0000256" key="2">
    <source>
        <dbReference type="ARBA" id="ARBA00022763"/>
    </source>
</evidence>
<dbReference type="KEGG" id="mbas:ALGA_2030"/>
<dbReference type="GO" id="GO:0000400">
    <property type="term" value="F:four-way junction DNA binding"/>
    <property type="evidence" value="ECO:0007669"/>
    <property type="project" value="UniProtKB-UniRule"/>
</dbReference>
<evidence type="ECO:0000256" key="3">
    <source>
        <dbReference type="ARBA" id="ARBA00023125"/>
    </source>
</evidence>
<reference evidence="9" key="2">
    <citation type="journal article" date="2020" name="Antonie Van Leeuwenhoek">
        <title>Labilibaculum antarcticum sp. nov., a novel facultative anaerobic, psychrotorelant bacterium isolated from marine sediment of Antarctica.</title>
        <authorList>
            <person name="Watanabe M."/>
            <person name="Kojima H."/>
            <person name="Fukui M."/>
        </authorList>
    </citation>
    <scope>NUCLEOTIDE SEQUENCE [LARGE SCALE GENOMIC DNA]</scope>
    <source>
        <strain evidence="9">SPP2</strain>
    </source>
</reference>
<evidence type="ECO:0000259" key="7">
    <source>
        <dbReference type="SMART" id="SM00278"/>
    </source>
</evidence>
<organism evidence="8 9">
    <name type="scientific">Labilibaculum antarcticum</name>
    <dbReference type="NCBI Taxonomy" id="1717717"/>
    <lineage>
        <taxon>Bacteria</taxon>
        <taxon>Pseudomonadati</taxon>
        <taxon>Bacteroidota</taxon>
        <taxon>Bacteroidia</taxon>
        <taxon>Marinilabiliales</taxon>
        <taxon>Marinifilaceae</taxon>
        <taxon>Labilibaculum</taxon>
    </lineage>
</organism>
<dbReference type="InterPro" id="IPR012340">
    <property type="entry name" value="NA-bd_OB-fold"/>
</dbReference>
<comment type="caution">
    <text evidence="6">Lacks conserved residue(s) required for the propagation of feature annotation.</text>
</comment>
<keyword evidence="8" id="KW-0547">Nucleotide-binding</keyword>
<dbReference type="InterPro" id="IPR010994">
    <property type="entry name" value="RuvA_2-like"/>
</dbReference>
<comment type="subcellular location">
    <subcellularLocation>
        <location evidence="6">Cytoplasm</location>
    </subcellularLocation>
</comment>
<dbReference type="SUPFAM" id="SSF50249">
    <property type="entry name" value="Nucleic acid-binding proteins"/>
    <property type="match status" value="1"/>
</dbReference>
<dbReference type="InterPro" id="IPR000085">
    <property type="entry name" value="RuvA"/>
</dbReference>
<dbReference type="GO" id="GO:0048476">
    <property type="term" value="C:Holliday junction resolvase complex"/>
    <property type="evidence" value="ECO:0007669"/>
    <property type="project" value="UniProtKB-UniRule"/>
</dbReference>
<reference evidence="8 9" key="1">
    <citation type="journal article" date="2018" name="Mar. Genomics">
        <title>Complete genome sequence of Marinifilaceae bacterium strain SPP2, isolated from the Antarctic marine sediment.</title>
        <authorList>
            <person name="Watanabe M."/>
            <person name="Kojima H."/>
            <person name="Fukui M."/>
        </authorList>
    </citation>
    <scope>NUCLEOTIDE SEQUENCE [LARGE SCALE GENOMIC DNA]</scope>
    <source>
        <strain evidence="8 9">SPP2</strain>
    </source>
</reference>
<dbReference type="GO" id="GO:0006281">
    <property type="term" value="P:DNA repair"/>
    <property type="evidence" value="ECO:0007669"/>
    <property type="project" value="UniProtKB-UniRule"/>
</dbReference>
<proteinExistence type="inferred from homology"/>
<keyword evidence="8" id="KW-0347">Helicase</keyword>
<evidence type="ECO:0000256" key="1">
    <source>
        <dbReference type="ARBA" id="ARBA00022490"/>
    </source>
</evidence>
<keyword evidence="3 6" id="KW-0238">DNA-binding</keyword>
<sequence length="193" mass="21031">MFEYIKGVIDDLTPTSVVVETSGIGYFLNISLNTYSKLSGQKEAQLYLHQVVREDAHLFFGFFDANERGVFRHLISVSGVGANTARMMLSSLTPSEIQTAIISSDVKTLQGVKGIGAKSAQRIIIELKDKLGKDTDISDFSLPQNNTTKAEALSALVMLGFAKNSVTKVIDKIFTANLDASVEDLIKLALKQL</sequence>
<gene>
    <name evidence="6" type="primary">ruvA</name>
    <name evidence="8" type="ORF">ALGA_2030</name>
</gene>
<feature type="domain" description="Helix-hairpin-helix DNA-binding motif class 1" evidence="7">
    <location>
        <begin position="107"/>
        <end position="126"/>
    </location>
</feature>
<dbReference type="HAMAP" id="MF_00031">
    <property type="entry name" value="DNA_HJ_migration_RuvA"/>
    <property type="match status" value="1"/>
</dbReference>
<dbReference type="GO" id="GO:0005737">
    <property type="term" value="C:cytoplasm"/>
    <property type="evidence" value="ECO:0007669"/>
    <property type="project" value="UniProtKB-SubCell"/>
</dbReference>
<evidence type="ECO:0000256" key="5">
    <source>
        <dbReference type="ARBA" id="ARBA00023204"/>
    </source>
</evidence>
<dbReference type="GO" id="GO:0006310">
    <property type="term" value="P:DNA recombination"/>
    <property type="evidence" value="ECO:0007669"/>
    <property type="project" value="UniProtKB-UniRule"/>
</dbReference>
<dbReference type="SUPFAM" id="SSF46929">
    <property type="entry name" value="DNA helicase RuvA subunit, C-terminal domain"/>
    <property type="match status" value="1"/>
</dbReference>
<dbReference type="InterPro" id="IPR036267">
    <property type="entry name" value="RuvA_C_sf"/>
</dbReference>
<dbReference type="SMART" id="SM00278">
    <property type="entry name" value="HhH1"/>
    <property type="match status" value="2"/>
</dbReference>
<feature type="domain" description="Helix-hairpin-helix DNA-binding motif class 1" evidence="7">
    <location>
        <begin position="72"/>
        <end position="91"/>
    </location>
</feature>
<dbReference type="InterPro" id="IPR003583">
    <property type="entry name" value="Hlx-hairpin-Hlx_DNA-bd_motif"/>
</dbReference>
<dbReference type="InterPro" id="IPR011114">
    <property type="entry name" value="RuvA_C"/>
</dbReference>
<dbReference type="Gene3D" id="2.40.50.140">
    <property type="entry name" value="Nucleic acid-binding proteins"/>
    <property type="match status" value="1"/>
</dbReference>
<dbReference type="AlphaFoldDB" id="A0A1Y1CJ75"/>
<dbReference type="NCBIfam" id="TIGR00084">
    <property type="entry name" value="ruvA"/>
    <property type="match status" value="1"/>
</dbReference>
<dbReference type="OrthoDB" id="5293449at2"/>
<evidence type="ECO:0000256" key="4">
    <source>
        <dbReference type="ARBA" id="ARBA00023172"/>
    </source>
</evidence>
<comment type="similarity">
    <text evidence="6">Belongs to the RuvA family.</text>
</comment>
<dbReference type="Pfam" id="PF01330">
    <property type="entry name" value="RuvA_N"/>
    <property type="match status" value="1"/>
</dbReference>
<keyword evidence="2 6" id="KW-0227">DNA damage</keyword>
<dbReference type="Gene3D" id="1.10.150.20">
    <property type="entry name" value="5' to 3' exonuclease, C-terminal subdomain"/>
    <property type="match status" value="1"/>
</dbReference>
<evidence type="ECO:0000256" key="6">
    <source>
        <dbReference type="HAMAP-Rule" id="MF_00031"/>
    </source>
</evidence>
<dbReference type="Pfam" id="PF14520">
    <property type="entry name" value="HHH_5"/>
    <property type="match status" value="1"/>
</dbReference>
<dbReference type="RefSeq" id="WP_096429243.1">
    <property type="nucleotide sequence ID" value="NZ_AP018042.1"/>
</dbReference>
<feature type="region of interest" description="Domain III" evidence="6">
    <location>
        <begin position="146"/>
        <end position="193"/>
    </location>
</feature>
<dbReference type="GO" id="GO:0005524">
    <property type="term" value="F:ATP binding"/>
    <property type="evidence" value="ECO:0007669"/>
    <property type="project" value="InterPro"/>
</dbReference>
<keyword evidence="4 6" id="KW-0233">DNA recombination</keyword>
<dbReference type="GO" id="GO:0009379">
    <property type="term" value="C:Holliday junction helicase complex"/>
    <property type="evidence" value="ECO:0007669"/>
    <property type="project" value="InterPro"/>
</dbReference>
<dbReference type="SUPFAM" id="SSF47781">
    <property type="entry name" value="RuvA domain 2-like"/>
    <property type="match status" value="1"/>
</dbReference>
<protein>
    <recommendedName>
        <fullName evidence="6">Holliday junction branch migration complex subunit RuvA</fullName>
    </recommendedName>
</protein>
<dbReference type="CDD" id="cd14332">
    <property type="entry name" value="UBA_RuvA_C"/>
    <property type="match status" value="1"/>
</dbReference>
<accession>A0A1Y1CJ75</accession>
<keyword evidence="8" id="KW-0067">ATP-binding</keyword>
<keyword evidence="8" id="KW-0378">Hydrolase</keyword>
<dbReference type="Gene3D" id="1.10.8.10">
    <property type="entry name" value="DNA helicase RuvA subunit, C-terminal domain"/>
    <property type="match status" value="1"/>
</dbReference>
<name>A0A1Y1CJ75_9BACT</name>
<evidence type="ECO:0000313" key="9">
    <source>
        <dbReference type="Proteomes" id="UP000218267"/>
    </source>
</evidence>
<dbReference type="Pfam" id="PF07499">
    <property type="entry name" value="RuvA_C"/>
    <property type="match status" value="1"/>
</dbReference>
<comment type="domain">
    <text evidence="6">Has three domains with a flexible linker between the domains II and III and assumes an 'L' shape. Domain III is highly mobile and contacts RuvB.</text>
</comment>
<dbReference type="GO" id="GO:0009378">
    <property type="term" value="F:four-way junction helicase activity"/>
    <property type="evidence" value="ECO:0007669"/>
    <property type="project" value="InterPro"/>
</dbReference>
<comment type="function">
    <text evidence="6">The RuvA-RuvB-RuvC complex processes Holliday junction (HJ) DNA during genetic recombination and DNA repair, while the RuvA-RuvB complex plays an important role in the rescue of blocked DNA replication forks via replication fork reversal (RFR). RuvA specifically binds to HJ cruciform DNA, conferring on it an open structure. The RuvB hexamer acts as an ATP-dependent pump, pulling dsDNA into and through the RuvAB complex. HJ branch migration allows RuvC to scan DNA until it finds its consensus sequence, where it cleaves and resolves the cruciform DNA.</text>
</comment>
<keyword evidence="1 6" id="KW-0963">Cytoplasm</keyword>
<keyword evidence="5 6" id="KW-0234">DNA repair</keyword>
<dbReference type="EMBL" id="AP018042">
    <property type="protein sequence ID" value="BAX80385.1"/>
    <property type="molecule type" value="Genomic_DNA"/>
</dbReference>
<dbReference type="Proteomes" id="UP000218267">
    <property type="component" value="Chromosome"/>
</dbReference>
<comment type="subunit">
    <text evidence="6">Homotetramer. Forms an RuvA(8)-RuvB(12)-Holliday junction (HJ) complex. HJ DNA is sandwiched between 2 RuvA tetramers; dsDNA enters through RuvA and exits via RuvB. An RuvB hexamer assembles on each DNA strand where it exits the tetramer. Each RuvB hexamer is contacted by two RuvA subunits (via domain III) on 2 adjacent RuvB subunits; this complex drives branch migration. In the full resolvosome a probable DNA-RuvA(4)-RuvB(12)-RuvC(2) complex forms which resolves the HJ.</text>
</comment>
<evidence type="ECO:0000313" key="8">
    <source>
        <dbReference type="EMBL" id="BAX80385.1"/>
    </source>
</evidence>
<dbReference type="InterPro" id="IPR013849">
    <property type="entry name" value="DNA_helicase_Holl-junc_RuvA_I"/>
</dbReference>